<comment type="caution">
    <text evidence="1">The sequence shown here is derived from an EMBL/GenBank/DDBJ whole genome shotgun (WGS) entry which is preliminary data.</text>
</comment>
<dbReference type="AlphaFoldDB" id="A0A9P6E986"/>
<dbReference type="Gene3D" id="3.40.50.1000">
    <property type="entry name" value="HAD superfamily/HAD-like"/>
    <property type="match status" value="1"/>
</dbReference>
<gene>
    <name evidence="1" type="ORF">CPB83DRAFT_838755</name>
</gene>
<accession>A0A9P6E986</accession>
<organism evidence="1 2">
    <name type="scientific">Crepidotus variabilis</name>
    <dbReference type="NCBI Taxonomy" id="179855"/>
    <lineage>
        <taxon>Eukaryota</taxon>
        <taxon>Fungi</taxon>
        <taxon>Dikarya</taxon>
        <taxon>Basidiomycota</taxon>
        <taxon>Agaricomycotina</taxon>
        <taxon>Agaricomycetes</taxon>
        <taxon>Agaricomycetidae</taxon>
        <taxon>Agaricales</taxon>
        <taxon>Agaricineae</taxon>
        <taxon>Crepidotaceae</taxon>
        <taxon>Crepidotus</taxon>
    </lineage>
</organism>
<protein>
    <submittedName>
        <fullName evidence="1">Acid phosphatase-domain-containing protein</fullName>
    </submittedName>
</protein>
<reference evidence="1" key="1">
    <citation type="submission" date="2020-11" db="EMBL/GenBank/DDBJ databases">
        <authorList>
            <consortium name="DOE Joint Genome Institute"/>
            <person name="Ahrendt S."/>
            <person name="Riley R."/>
            <person name="Andreopoulos W."/>
            <person name="Labutti K."/>
            <person name="Pangilinan J."/>
            <person name="Ruiz-Duenas F.J."/>
            <person name="Barrasa J.M."/>
            <person name="Sanchez-Garcia M."/>
            <person name="Camarero S."/>
            <person name="Miyauchi S."/>
            <person name="Serrano A."/>
            <person name="Linde D."/>
            <person name="Babiker R."/>
            <person name="Drula E."/>
            <person name="Ayuso-Fernandez I."/>
            <person name="Pacheco R."/>
            <person name="Padilla G."/>
            <person name="Ferreira P."/>
            <person name="Barriuso J."/>
            <person name="Kellner H."/>
            <person name="Castanera R."/>
            <person name="Alfaro M."/>
            <person name="Ramirez L."/>
            <person name="Pisabarro A.G."/>
            <person name="Kuo A."/>
            <person name="Tritt A."/>
            <person name="Lipzen A."/>
            <person name="He G."/>
            <person name="Yan M."/>
            <person name="Ng V."/>
            <person name="Cullen D."/>
            <person name="Martin F."/>
            <person name="Rosso M.-N."/>
            <person name="Henrissat B."/>
            <person name="Hibbett D."/>
            <person name="Martinez A.T."/>
            <person name="Grigoriev I.V."/>
        </authorList>
    </citation>
    <scope>NUCLEOTIDE SEQUENCE</scope>
    <source>
        <strain evidence="1">CBS 506.95</strain>
    </source>
</reference>
<dbReference type="InterPro" id="IPR010036">
    <property type="entry name" value="MDP_1_eu_arc"/>
</dbReference>
<dbReference type="SUPFAM" id="SSF56784">
    <property type="entry name" value="HAD-like"/>
    <property type="match status" value="1"/>
</dbReference>
<dbReference type="InterPro" id="IPR023214">
    <property type="entry name" value="HAD_sf"/>
</dbReference>
<evidence type="ECO:0000313" key="1">
    <source>
        <dbReference type="EMBL" id="KAF9524649.1"/>
    </source>
</evidence>
<name>A0A9P6E986_9AGAR</name>
<proteinExistence type="predicted"/>
<dbReference type="Proteomes" id="UP000807306">
    <property type="component" value="Unassembled WGS sequence"/>
</dbReference>
<keyword evidence="2" id="KW-1185">Reference proteome</keyword>
<dbReference type="InterPro" id="IPR036412">
    <property type="entry name" value="HAD-like_sf"/>
</dbReference>
<dbReference type="GO" id="GO:0003993">
    <property type="term" value="F:acid phosphatase activity"/>
    <property type="evidence" value="ECO:0007669"/>
    <property type="project" value="TreeGrafter"/>
</dbReference>
<dbReference type="EMBL" id="MU157895">
    <property type="protein sequence ID" value="KAF9524649.1"/>
    <property type="molecule type" value="Genomic_DNA"/>
</dbReference>
<evidence type="ECO:0000313" key="2">
    <source>
        <dbReference type="Proteomes" id="UP000807306"/>
    </source>
</evidence>
<sequence>MSDFPKVVGLDTEYTIWQGLLYTNWGAGKGAFAIQEDNIERVDRWLLRDKTNSKNWIRVSEDISKIINHILKNGAQLAIISGQPTSHKAMTDRALYYFNAHDPKDGKEWSIIDLVTYNEVKPESKAQHWRRIREWSGRDYSEMLMFDDVGTNNLVRVELGVSFQLVRGLEALNWDTYLRGLKAWQGAKKLAILANPSHVPNRVLLGYSGLPPFWIDLLRIGEGLVDTSTPYRWGYALYVAASLTIAKFFRDWNDNYMKDKSFVCEVWVKDYDAWVNANKVWVPENDGNLPQTSTITATAEETGNNQEDRDLFIGDNWHTPMPYVLFSQHHWFGGMPPPERRWTEMVVYTQIYRTLFDVIPLADSDLKNVTILEPFPFGKQFKSWNIFLPPETRAEFLRYGETDLYNLST</sequence>
<dbReference type="Pfam" id="PF12689">
    <property type="entry name" value="Acid_PPase"/>
    <property type="match status" value="1"/>
</dbReference>
<dbReference type="PANTHER" id="PTHR17901:SF14">
    <property type="entry name" value="MAGNESIUM-DEPENDENT PHOSPHATASE 1"/>
    <property type="match status" value="1"/>
</dbReference>
<dbReference type="PANTHER" id="PTHR17901">
    <property type="entry name" value="MAGNESIUM-DEPENDENT PHOSPHATASE 1 MDP1"/>
    <property type="match status" value="1"/>
</dbReference>
<dbReference type="OrthoDB" id="2865258at2759"/>